<reference evidence="2 3" key="1">
    <citation type="submission" date="2024-09" db="EMBL/GenBank/DDBJ databases">
        <title>T2T genomes of carrot and Alternaria dauci and their utility for understanding host-pathogen interaction during carrot leaf blight disease.</title>
        <authorList>
            <person name="Liu W."/>
            <person name="Xu S."/>
            <person name="Ou C."/>
            <person name="Liu X."/>
            <person name="Zhuang F."/>
            <person name="Deng X.W."/>
        </authorList>
    </citation>
    <scope>NUCLEOTIDE SEQUENCE [LARGE SCALE GENOMIC DNA]</scope>
    <source>
        <strain evidence="2 3">A2016</strain>
    </source>
</reference>
<proteinExistence type="predicted"/>
<sequence length="228" mass="25420">MMVRRKRVPKKTREEPRMDSGAALSDPAVLSGGSAKGELMIPTLRNTNWNYGAAKARYRKTELQLRQPKGFPIKPLKITLERARGEAELEAAAKRYADPDFEIHEDCKEDNYDGEVEPENEGTDSIVVNTPDDFEYSSADDSADESDASAELPASKVISEKPVALIDSLGRTRAATSRRKAQEVSDSTKLPRVSHEDKENVIVDNKKRKRGNRQAAKQPRKTLPKKSV</sequence>
<dbReference type="RefSeq" id="XP_069311083.1">
    <property type="nucleotide sequence ID" value="XM_069448181.1"/>
</dbReference>
<feature type="region of interest" description="Disordered" evidence="1">
    <location>
        <begin position="101"/>
        <end position="228"/>
    </location>
</feature>
<feature type="compositionally biased region" description="Basic residues" evidence="1">
    <location>
        <begin position="1"/>
        <end position="10"/>
    </location>
</feature>
<protein>
    <submittedName>
        <fullName evidence="2">Uncharacterized protein</fullName>
    </submittedName>
</protein>
<feature type="compositionally biased region" description="Acidic residues" evidence="1">
    <location>
        <begin position="112"/>
        <end position="122"/>
    </location>
</feature>
<accession>A0ABR3UVY2</accession>
<evidence type="ECO:0000313" key="2">
    <source>
        <dbReference type="EMBL" id="KAL1800499.1"/>
    </source>
</evidence>
<dbReference type="Proteomes" id="UP001578633">
    <property type="component" value="Chromosome 1"/>
</dbReference>
<comment type="caution">
    <text evidence="2">The sequence shown here is derived from an EMBL/GenBank/DDBJ whole genome shotgun (WGS) entry which is preliminary data.</text>
</comment>
<evidence type="ECO:0000313" key="3">
    <source>
        <dbReference type="Proteomes" id="UP001578633"/>
    </source>
</evidence>
<feature type="region of interest" description="Disordered" evidence="1">
    <location>
        <begin position="1"/>
        <end position="34"/>
    </location>
</feature>
<gene>
    <name evidence="2" type="ORF">ACET3X_000841</name>
</gene>
<dbReference type="GeneID" id="96081163"/>
<feature type="compositionally biased region" description="Basic residues" evidence="1">
    <location>
        <begin position="206"/>
        <end position="228"/>
    </location>
</feature>
<feature type="compositionally biased region" description="Basic and acidic residues" evidence="1">
    <location>
        <begin position="101"/>
        <end position="111"/>
    </location>
</feature>
<evidence type="ECO:0000256" key="1">
    <source>
        <dbReference type="SAM" id="MobiDB-lite"/>
    </source>
</evidence>
<feature type="compositionally biased region" description="Basic and acidic residues" evidence="1">
    <location>
        <begin position="193"/>
        <end position="205"/>
    </location>
</feature>
<organism evidence="2 3">
    <name type="scientific">Alternaria dauci</name>
    <dbReference type="NCBI Taxonomy" id="48095"/>
    <lineage>
        <taxon>Eukaryota</taxon>
        <taxon>Fungi</taxon>
        <taxon>Dikarya</taxon>
        <taxon>Ascomycota</taxon>
        <taxon>Pezizomycotina</taxon>
        <taxon>Dothideomycetes</taxon>
        <taxon>Pleosporomycetidae</taxon>
        <taxon>Pleosporales</taxon>
        <taxon>Pleosporineae</taxon>
        <taxon>Pleosporaceae</taxon>
        <taxon>Alternaria</taxon>
        <taxon>Alternaria sect. Porri</taxon>
    </lineage>
</organism>
<dbReference type="EMBL" id="JBHGVX010000001">
    <property type="protein sequence ID" value="KAL1800499.1"/>
    <property type="molecule type" value="Genomic_DNA"/>
</dbReference>
<keyword evidence="3" id="KW-1185">Reference proteome</keyword>
<name>A0ABR3UVY2_9PLEO</name>